<feature type="compositionally biased region" description="Polar residues" evidence="10">
    <location>
        <begin position="7"/>
        <end position="20"/>
    </location>
</feature>
<name>A0A1Y2F998_PROLT</name>
<accession>A0A1Y2F998</accession>
<dbReference type="Gene3D" id="3.10.180.10">
    <property type="entry name" value="2,3-Dihydroxybiphenyl 1,2-Dioxygenase, domain 1"/>
    <property type="match status" value="2"/>
</dbReference>
<evidence type="ECO:0000256" key="1">
    <source>
        <dbReference type="ARBA" id="ARBA00005008"/>
    </source>
</evidence>
<reference evidence="12 13" key="1">
    <citation type="submission" date="2016-07" db="EMBL/GenBank/DDBJ databases">
        <title>Pervasive Adenine N6-methylation of Active Genes in Fungi.</title>
        <authorList>
            <consortium name="DOE Joint Genome Institute"/>
            <person name="Mondo S.J."/>
            <person name="Dannebaum R.O."/>
            <person name="Kuo R.C."/>
            <person name="Labutti K."/>
            <person name="Haridas S."/>
            <person name="Kuo A."/>
            <person name="Salamov A."/>
            <person name="Ahrendt S.R."/>
            <person name="Lipzen A."/>
            <person name="Sullivan W."/>
            <person name="Andreopoulos W.B."/>
            <person name="Clum A."/>
            <person name="Lindquist E."/>
            <person name="Daum C."/>
            <person name="Ramamoorthy G.K."/>
            <person name="Gryganskyi A."/>
            <person name="Culley D."/>
            <person name="Magnuson J.K."/>
            <person name="James T.Y."/>
            <person name="O'Malley M.A."/>
            <person name="Stajich J.E."/>
            <person name="Spatafora J.W."/>
            <person name="Visel A."/>
            <person name="Grigoriev I.V."/>
        </authorList>
    </citation>
    <scope>NUCLEOTIDE SEQUENCE [LARGE SCALE GENOMIC DNA]</scope>
    <source>
        <strain evidence="12 13">12-1054</strain>
    </source>
</reference>
<gene>
    <name evidence="12" type="ORF">BCR37DRAFT_83998</name>
</gene>
<comment type="function">
    <text evidence="9">Catalyzes the conversion of hemimercaptal, formed from methylglyoxal and glutathione, to S-lactoylglutathione.</text>
</comment>
<evidence type="ECO:0000256" key="9">
    <source>
        <dbReference type="RuleBase" id="RU361179"/>
    </source>
</evidence>
<feature type="region of interest" description="Disordered" evidence="10">
    <location>
        <begin position="1"/>
        <end position="20"/>
    </location>
</feature>
<comment type="similarity">
    <text evidence="2 9">Belongs to the glyoxalase I family.</text>
</comment>
<evidence type="ECO:0000256" key="10">
    <source>
        <dbReference type="SAM" id="MobiDB-lite"/>
    </source>
</evidence>
<dbReference type="UniPathway" id="UPA00619">
    <property type="reaction ID" value="UER00675"/>
</dbReference>
<evidence type="ECO:0000313" key="13">
    <source>
        <dbReference type="Proteomes" id="UP000193685"/>
    </source>
</evidence>
<dbReference type="InterPro" id="IPR004361">
    <property type="entry name" value="Glyoxalase_1"/>
</dbReference>
<dbReference type="PANTHER" id="PTHR10374:SF30">
    <property type="entry name" value="LACTOYLGLUTATHIONE LYASE"/>
    <property type="match status" value="1"/>
</dbReference>
<dbReference type="CDD" id="cd07233">
    <property type="entry name" value="GlxI_Zn"/>
    <property type="match status" value="2"/>
</dbReference>
<evidence type="ECO:0000256" key="6">
    <source>
        <dbReference type="ARBA" id="ARBA00023239"/>
    </source>
</evidence>
<feature type="domain" description="VOC" evidence="11">
    <location>
        <begin position="29"/>
        <end position="171"/>
    </location>
</feature>
<dbReference type="GO" id="GO:0046872">
    <property type="term" value="F:metal ion binding"/>
    <property type="evidence" value="ECO:0007669"/>
    <property type="project" value="UniProtKB-UniRule"/>
</dbReference>
<dbReference type="InterPro" id="IPR029068">
    <property type="entry name" value="Glyas_Bleomycin-R_OHBP_Dase"/>
</dbReference>
<organism evidence="12 13">
    <name type="scientific">Protomyces lactucae-debilis</name>
    <dbReference type="NCBI Taxonomy" id="2754530"/>
    <lineage>
        <taxon>Eukaryota</taxon>
        <taxon>Fungi</taxon>
        <taxon>Dikarya</taxon>
        <taxon>Ascomycota</taxon>
        <taxon>Taphrinomycotina</taxon>
        <taxon>Taphrinomycetes</taxon>
        <taxon>Taphrinales</taxon>
        <taxon>Protomycetaceae</taxon>
        <taxon>Protomyces</taxon>
    </lineage>
</organism>
<feature type="active site" description="Proton donor/acceptor" evidence="7">
    <location>
        <position position="167"/>
    </location>
</feature>
<dbReference type="InterPro" id="IPR004360">
    <property type="entry name" value="Glyas_Fos-R_dOase_dom"/>
</dbReference>
<evidence type="ECO:0000313" key="12">
    <source>
        <dbReference type="EMBL" id="ORY80014.1"/>
    </source>
</evidence>
<sequence>MSRLLSRVQQTSRHLSRSTSTMTDTATYKFNHTMIRIKDPKVSLPFYQKNFGMKLIDTKDMPDAKFCLYFLAFDSPDAPSQGKDRSDREAVLELTHNYGTEDQDGQVYVSGNQDPHKGFGHICFSVDNLPAACKRLEEDGVKFQKRQSEGRMKQIAFALDPDEYWIELIGHGKEDIEGQFSVQSYRFNHTMIRIKDPKVSLQFYQEALGMHFIAKLEAKEAGFDLYFLSFPKTLPNGVKTADLTPKSESKNQFSDAEGILELTHNHGTESDETTYHNGNEGKDKQGFGHLAISVDNLEACCERFEKLGVQFKKKLTDGRMKSIAFIYDPDKYWIEVIANESLKK</sequence>
<dbReference type="EMBL" id="MCFI01000014">
    <property type="protein sequence ID" value="ORY80014.1"/>
    <property type="molecule type" value="Genomic_DNA"/>
</dbReference>
<feature type="binding site" evidence="8">
    <location>
        <position position="121"/>
    </location>
    <ligand>
        <name>Zn(2+)</name>
        <dbReference type="ChEBI" id="CHEBI:29105"/>
        <note>ligand shared between dimeric partners</note>
    </ligand>
</feature>
<dbReference type="NCBIfam" id="TIGR00068">
    <property type="entry name" value="glyox_I"/>
    <property type="match status" value="2"/>
</dbReference>
<keyword evidence="5 8" id="KW-0862">Zinc</keyword>
<feature type="binding site" evidence="8">
    <location>
        <position position="167"/>
    </location>
    <ligand>
        <name>Zn(2+)</name>
        <dbReference type="ChEBI" id="CHEBI:29105"/>
        <note>ligand shared between dimeric partners</note>
    </ligand>
</feature>
<dbReference type="PROSITE" id="PS00934">
    <property type="entry name" value="GLYOXALASE_I_1"/>
    <property type="match status" value="2"/>
</dbReference>
<evidence type="ECO:0000256" key="5">
    <source>
        <dbReference type="ARBA" id="ARBA00022833"/>
    </source>
</evidence>
<dbReference type="OrthoDB" id="16820at2759"/>
<dbReference type="PROSITE" id="PS51819">
    <property type="entry name" value="VOC"/>
    <property type="match status" value="2"/>
</dbReference>
<evidence type="ECO:0000256" key="4">
    <source>
        <dbReference type="ARBA" id="ARBA00022723"/>
    </source>
</evidence>
<dbReference type="GeneID" id="63789103"/>
<keyword evidence="6 9" id="KW-0456">Lyase</keyword>
<dbReference type="SUPFAM" id="SSF54593">
    <property type="entry name" value="Glyoxalase/Bleomycin resistance protein/Dihydroxybiphenyl dioxygenase"/>
    <property type="match status" value="2"/>
</dbReference>
<keyword evidence="4 8" id="KW-0479">Metal-binding</keyword>
<dbReference type="Proteomes" id="UP000193685">
    <property type="component" value="Unassembled WGS sequence"/>
</dbReference>
<evidence type="ECO:0000256" key="3">
    <source>
        <dbReference type="ARBA" id="ARBA00012081"/>
    </source>
</evidence>
<feature type="binding site" evidence="8">
    <location>
        <position position="93"/>
    </location>
    <ligand>
        <name>Zn(2+)</name>
        <dbReference type="ChEBI" id="CHEBI:29105"/>
        <note>ligand shared between dimeric partners</note>
    </ligand>
</feature>
<comment type="caution">
    <text evidence="12">The sequence shown here is derived from an EMBL/GenBank/DDBJ whole genome shotgun (WGS) entry which is preliminary data.</text>
</comment>
<comment type="cofactor">
    <cofactor evidence="8">
        <name>Zn(2+)</name>
        <dbReference type="ChEBI" id="CHEBI:29105"/>
    </cofactor>
    <text evidence="8">Binds 1 zinc ion per subunit. In the homodimer, two zinc ions are bound between subunits.</text>
</comment>
<evidence type="ECO:0000259" key="11">
    <source>
        <dbReference type="PROSITE" id="PS51819"/>
    </source>
</evidence>
<dbReference type="AlphaFoldDB" id="A0A1Y2F998"/>
<protein>
    <recommendedName>
        <fullName evidence="3 9">Lactoylglutathione lyase</fullName>
        <ecNumber evidence="3 9">4.4.1.5</ecNumber>
    </recommendedName>
    <alternativeName>
        <fullName evidence="9">Glyoxalase I</fullName>
    </alternativeName>
</protein>
<dbReference type="PROSITE" id="PS00935">
    <property type="entry name" value="GLYOXALASE_I_2"/>
    <property type="match status" value="1"/>
</dbReference>
<dbReference type="RefSeq" id="XP_040724148.1">
    <property type="nucleotide sequence ID" value="XM_040872504.1"/>
</dbReference>
<dbReference type="InterPro" id="IPR037523">
    <property type="entry name" value="VOC_core"/>
</dbReference>
<evidence type="ECO:0000256" key="2">
    <source>
        <dbReference type="ARBA" id="ARBA00010363"/>
    </source>
</evidence>
<comment type="catalytic activity">
    <reaction evidence="9">
        <text>(R)-S-lactoylglutathione = methylglyoxal + glutathione</text>
        <dbReference type="Rhea" id="RHEA:19069"/>
        <dbReference type="ChEBI" id="CHEBI:17158"/>
        <dbReference type="ChEBI" id="CHEBI:57474"/>
        <dbReference type="ChEBI" id="CHEBI:57925"/>
        <dbReference type="EC" id="4.4.1.5"/>
    </reaction>
</comment>
<keyword evidence="13" id="KW-1185">Reference proteome</keyword>
<dbReference type="Pfam" id="PF00903">
    <property type="entry name" value="Glyoxalase"/>
    <property type="match status" value="2"/>
</dbReference>
<dbReference type="PANTHER" id="PTHR10374">
    <property type="entry name" value="LACTOYLGLUTATHIONE LYASE GLYOXALASE I"/>
    <property type="match status" value="1"/>
</dbReference>
<dbReference type="OMA" id="MGDAWGH"/>
<dbReference type="InterPro" id="IPR018146">
    <property type="entry name" value="Glyoxalase_1_CS"/>
</dbReference>
<dbReference type="EC" id="4.4.1.5" evidence="3 9"/>
<dbReference type="STRING" id="56484.A0A1Y2F998"/>
<proteinExistence type="inferred from homology"/>
<feature type="domain" description="VOC" evidence="11">
    <location>
        <begin position="186"/>
        <end position="339"/>
    </location>
</feature>
<comment type="pathway">
    <text evidence="1 9">Secondary metabolite metabolism; methylglyoxal degradation; (R)-lactate from methylglyoxal: step 1/2.</text>
</comment>
<evidence type="ECO:0000256" key="7">
    <source>
        <dbReference type="PIRSR" id="PIRSR604361-1"/>
    </source>
</evidence>
<evidence type="ECO:0000256" key="8">
    <source>
        <dbReference type="PIRSR" id="PIRSR604361-3"/>
    </source>
</evidence>
<dbReference type="GO" id="GO:0004462">
    <property type="term" value="F:lactoylglutathione lyase activity"/>
    <property type="evidence" value="ECO:0007669"/>
    <property type="project" value="UniProtKB-UniRule"/>
</dbReference>